<dbReference type="Proteomes" id="UP000466104">
    <property type="component" value="Unassembled WGS sequence"/>
</dbReference>
<name>A0A7K0J696_9ACTN</name>
<dbReference type="InterPro" id="IPR021414">
    <property type="entry name" value="DUF3054"/>
</dbReference>
<comment type="caution">
    <text evidence="2">The sequence shown here is derived from an EMBL/GenBank/DDBJ whole genome shotgun (WGS) entry which is preliminary data.</text>
</comment>
<keyword evidence="1" id="KW-0812">Transmembrane</keyword>
<dbReference type="RefSeq" id="WP_154562653.1">
    <property type="nucleotide sequence ID" value="NZ_VUMG01000002.1"/>
</dbReference>
<evidence type="ECO:0000256" key="1">
    <source>
        <dbReference type="SAM" id="Phobius"/>
    </source>
</evidence>
<reference evidence="2 3" key="1">
    <citation type="submission" date="2019-08" db="EMBL/GenBank/DDBJ databases">
        <title>In-depth cultivation of the pig gut microbiome towards novel bacterial diversity and tailored functional studies.</title>
        <authorList>
            <person name="Wylensek D."/>
            <person name="Hitch T.C.A."/>
            <person name="Clavel T."/>
        </authorList>
    </citation>
    <scope>NUCLEOTIDE SEQUENCE [LARGE SCALE GENOMIC DNA]</scope>
    <source>
        <strain evidence="2 3">WCA-380-WT-3A</strain>
    </source>
</reference>
<feature type="transmembrane region" description="Helical" evidence="1">
    <location>
        <begin position="73"/>
        <end position="90"/>
    </location>
</feature>
<feature type="transmembrane region" description="Helical" evidence="1">
    <location>
        <begin position="12"/>
        <end position="28"/>
    </location>
</feature>
<keyword evidence="3" id="KW-1185">Reference proteome</keyword>
<keyword evidence="1" id="KW-1133">Transmembrane helix</keyword>
<dbReference type="AlphaFoldDB" id="A0A7K0J696"/>
<sequence>MNDELASPSVRRALVADVICVILFATIGRASHGEVLSPGGLLRTGTPFVLGLAVGWVIIVTVRIAALRWSAGAVLWASTIIVGMVVRHFTGQGVAVTFIIVAACFLALTLIGWRVIATAIGVARRKRRA</sequence>
<organism evidence="2 3">
    <name type="scientific">Cutibacterium porci</name>
    <dbReference type="NCBI Taxonomy" id="2605781"/>
    <lineage>
        <taxon>Bacteria</taxon>
        <taxon>Bacillati</taxon>
        <taxon>Actinomycetota</taxon>
        <taxon>Actinomycetes</taxon>
        <taxon>Propionibacteriales</taxon>
        <taxon>Propionibacteriaceae</taxon>
        <taxon>Cutibacterium</taxon>
    </lineage>
</organism>
<proteinExistence type="predicted"/>
<evidence type="ECO:0000313" key="2">
    <source>
        <dbReference type="EMBL" id="MSS45457.1"/>
    </source>
</evidence>
<accession>A0A7K0J696</accession>
<dbReference type="Pfam" id="PF11255">
    <property type="entry name" value="DUF3054"/>
    <property type="match status" value="1"/>
</dbReference>
<feature type="transmembrane region" description="Helical" evidence="1">
    <location>
        <begin position="48"/>
        <end position="66"/>
    </location>
</feature>
<evidence type="ECO:0000313" key="3">
    <source>
        <dbReference type="Proteomes" id="UP000466104"/>
    </source>
</evidence>
<gene>
    <name evidence="2" type="ORF">FYJ43_05265</name>
</gene>
<dbReference type="EMBL" id="VUMG01000002">
    <property type="protein sequence ID" value="MSS45457.1"/>
    <property type="molecule type" value="Genomic_DNA"/>
</dbReference>
<keyword evidence="1" id="KW-0472">Membrane</keyword>
<feature type="transmembrane region" description="Helical" evidence="1">
    <location>
        <begin position="96"/>
        <end position="123"/>
    </location>
</feature>
<protein>
    <submittedName>
        <fullName evidence="2">DUF3054 domain-containing protein</fullName>
    </submittedName>
</protein>